<dbReference type="NCBIfam" id="TIGR00171">
    <property type="entry name" value="leuD"/>
    <property type="match status" value="1"/>
</dbReference>
<evidence type="ECO:0000256" key="7">
    <source>
        <dbReference type="ARBA" id="ARBA00022605"/>
    </source>
</evidence>
<accession>Q5WQ02</accession>
<comment type="subunit">
    <text evidence="5 10">Heterodimer of LeuC and LeuD.</text>
</comment>
<keyword evidence="6 10" id="KW-0432">Leucine biosynthesis</keyword>
<sequence>MNKFIKHHGKILPLQSSNIDTDIIIPKQFLQKINKIGFGKYLFYNWRFLDSEGKIKNKDFILNNKIYDNSSILLTRKNFGCGSSREHAVWALIDYGFKVIIANSFSDIFFNNSLNNRLLLISLPEKKIDIIFNITKKQKKVFGYIDLLKQELTIEKKIITFNMSEAQKKSVIYGLDQIDDTMYYKKKISTYEENNYPGYIKYS</sequence>
<comment type="similarity">
    <text evidence="4 10">Belongs to the LeuD family. LeuD type 1 subfamily.</text>
</comment>
<dbReference type="AlphaFoldDB" id="Q5WQ02"/>
<dbReference type="EMBL" id="AY438024">
    <property type="protein sequence ID" value="AAR99731.1"/>
    <property type="molecule type" value="Genomic_DNA"/>
</dbReference>
<gene>
    <name evidence="10 12" type="primary">leuD</name>
</gene>
<protein>
    <recommendedName>
        <fullName evidence="10">3-isopropylmalate dehydratase small subunit</fullName>
        <ecNumber evidence="10">4.2.1.33</ecNumber>
    </recommendedName>
    <alternativeName>
        <fullName evidence="10">Alpha-IPM isomerase</fullName>
        <shortName evidence="10">IPMI</shortName>
    </alternativeName>
    <alternativeName>
        <fullName evidence="10">Isopropylmalate isomerase</fullName>
    </alternativeName>
</protein>
<dbReference type="Gene3D" id="3.20.19.10">
    <property type="entry name" value="Aconitase, domain 4"/>
    <property type="match status" value="1"/>
</dbReference>
<reference evidence="12" key="2">
    <citation type="journal article" date="2006" name="Gene">
        <title>Plasmids in the aphid endosymbiont Buchnera aphidicola with the smallest genomes. A puzzling evolutionary story.</title>
        <authorList>
            <person name="Gil R."/>
            <person name="Sabater-Munoz B."/>
            <person name="Perez-Brocal V."/>
            <person name="Silva F.J."/>
            <person name="Latorre A."/>
        </authorList>
    </citation>
    <scope>NUCLEOTIDE SEQUENCE</scope>
    <source>
        <strain evidence="12">BCtu</strain>
        <plasmid evidence="12">pBCtu</plasmid>
    </source>
</reference>
<dbReference type="EC" id="4.2.1.33" evidence="10"/>
<keyword evidence="9 10" id="KW-0100">Branched-chain amino acid biosynthesis</keyword>
<dbReference type="InterPro" id="IPR050075">
    <property type="entry name" value="LeuD"/>
</dbReference>
<dbReference type="InterPro" id="IPR000573">
    <property type="entry name" value="AconitaseA/IPMdHydase_ssu_swvl"/>
</dbReference>
<evidence type="ECO:0000256" key="10">
    <source>
        <dbReference type="HAMAP-Rule" id="MF_01031"/>
    </source>
</evidence>
<keyword evidence="7 10" id="KW-0028">Amino-acid biosynthesis</keyword>
<reference evidence="12" key="1">
    <citation type="submission" date="2003-10" db="EMBL/GenBank/DDBJ databases">
        <title>Molecular characterization of the biosynthetic plasmid of Buchnera aphidicola BCtu, primary endosymbiont of the aphid Cinara tujafilina.</title>
        <authorList>
            <person name="Gil-Garcia R."/>
            <person name="Perez-Brocal V."/>
            <person name="Ramos S."/>
            <person name="Latorre A."/>
        </authorList>
    </citation>
    <scope>NUCLEOTIDE SEQUENCE</scope>
    <source>
        <strain evidence="12">BCtu</strain>
        <plasmid evidence="12">pBCtu</plasmid>
    </source>
</reference>
<evidence type="ECO:0000256" key="5">
    <source>
        <dbReference type="ARBA" id="ARBA00011271"/>
    </source>
</evidence>
<keyword evidence="8 10" id="KW-0456">Lyase</keyword>
<dbReference type="PANTHER" id="PTHR43345:SF5">
    <property type="entry name" value="3-ISOPROPYLMALATE DEHYDRATASE SMALL SUBUNIT"/>
    <property type="match status" value="1"/>
</dbReference>
<dbReference type="Pfam" id="PF00694">
    <property type="entry name" value="Aconitase_C"/>
    <property type="match status" value="1"/>
</dbReference>
<evidence type="ECO:0000256" key="8">
    <source>
        <dbReference type="ARBA" id="ARBA00023239"/>
    </source>
</evidence>
<evidence type="ECO:0000256" key="6">
    <source>
        <dbReference type="ARBA" id="ARBA00022430"/>
    </source>
</evidence>
<evidence type="ECO:0000256" key="9">
    <source>
        <dbReference type="ARBA" id="ARBA00023304"/>
    </source>
</evidence>
<dbReference type="HAMAP" id="MF_01031">
    <property type="entry name" value="LeuD_type1"/>
    <property type="match status" value="1"/>
</dbReference>
<dbReference type="NCBIfam" id="NF002458">
    <property type="entry name" value="PRK01641.1"/>
    <property type="match status" value="1"/>
</dbReference>
<evidence type="ECO:0000259" key="11">
    <source>
        <dbReference type="Pfam" id="PF00694"/>
    </source>
</evidence>
<dbReference type="PANTHER" id="PTHR43345">
    <property type="entry name" value="3-ISOPROPYLMALATE DEHYDRATASE SMALL SUBUNIT 2-RELATED-RELATED"/>
    <property type="match status" value="1"/>
</dbReference>
<dbReference type="UniPathway" id="UPA00048">
    <property type="reaction ID" value="UER00071"/>
</dbReference>
<name>Q5WQ02_9GAMM</name>
<evidence type="ECO:0000256" key="2">
    <source>
        <dbReference type="ARBA" id="ARBA00002695"/>
    </source>
</evidence>
<organism evidence="12">
    <name type="scientific">Buchnera aphidicola</name>
    <name type="common">Cinara tujafilina</name>
    <dbReference type="NCBI Taxonomy" id="261317"/>
    <lineage>
        <taxon>Bacteria</taxon>
        <taxon>Pseudomonadati</taxon>
        <taxon>Pseudomonadota</taxon>
        <taxon>Gammaproteobacteria</taxon>
        <taxon>Enterobacterales</taxon>
        <taxon>Erwiniaceae</taxon>
        <taxon>Buchnera</taxon>
    </lineage>
</organism>
<evidence type="ECO:0000256" key="1">
    <source>
        <dbReference type="ARBA" id="ARBA00000491"/>
    </source>
</evidence>
<dbReference type="GO" id="GO:0009098">
    <property type="term" value="P:L-leucine biosynthetic process"/>
    <property type="evidence" value="ECO:0007669"/>
    <property type="project" value="UniProtKB-UniRule"/>
</dbReference>
<comment type="pathway">
    <text evidence="3 10">Amino-acid biosynthesis; L-leucine biosynthesis; L-leucine from 3-methyl-2-oxobutanoate: step 2/4.</text>
</comment>
<evidence type="ECO:0000256" key="3">
    <source>
        <dbReference type="ARBA" id="ARBA00004729"/>
    </source>
</evidence>
<keyword evidence="12" id="KW-0614">Plasmid</keyword>
<comment type="function">
    <text evidence="2 10">Catalyzes the isomerization between 2-isopropylmalate and 3-isopropylmalate, via the formation of 2-isopropylmaleate.</text>
</comment>
<dbReference type="GO" id="GO:0009316">
    <property type="term" value="C:3-isopropylmalate dehydratase complex"/>
    <property type="evidence" value="ECO:0007669"/>
    <property type="project" value="InterPro"/>
</dbReference>
<dbReference type="GO" id="GO:0003861">
    <property type="term" value="F:3-isopropylmalate dehydratase activity"/>
    <property type="evidence" value="ECO:0007669"/>
    <property type="project" value="UniProtKB-UniRule"/>
</dbReference>
<dbReference type="FunFam" id="3.20.19.10:FF:000003">
    <property type="entry name" value="3-isopropylmalate dehydratase small subunit"/>
    <property type="match status" value="1"/>
</dbReference>
<dbReference type="InterPro" id="IPR004431">
    <property type="entry name" value="3-IsopropMal_deHydase_ssu"/>
</dbReference>
<dbReference type="InterPro" id="IPR015928">
    <property type="entry name" value="Aconitase/3IPM_dehydase_swvl"/>
</dbReference>
<dbReference type="SUPFAM" id="SSF52016">
    <property type="entry name" value="LeuD/IlvD-like"/>
    <property type="match status" value="1"/>
</dbReference>
<comment type="catalytic activity">
    <reaction evidence="1 10">
        <text>(2R,3S)-3-isopropylmalate = (2S)-2-isopropylmalate</text>
        <dbReference type="Rhea" id="RHEA:32287"/>
        <dbReference type="ChEBI" id="CHEBI:1178"/>
        <dbReference type="ChEBI" id="CHEBI:35121"/>
        <dbReference type="EC" id="4.2.1.33"/>
    </reaction>
</comment>
<evidence type="ECO:0000313" key="12">
    <source>
        <dbReference type="EMBL" id="AAR99731.1"/>
    </source>
</evidence>
<proteinExistence type="inferred from homology"/>
<geneLocation type="plasmid" evidence="12">
    <name>pBCtu</name>
</geneLocation>
<feature type="domain" description="Aconitase A/isopropylmalate dehydratase small subunit swivel" evidence="11">
    <location>
        <begin position="1"/>
        <end position="125"/>
    </location>
</feature>
<evidence type="ECO:0000256" key="4">
    <source>
        <dbReference type="ARBA" id="ARBA00009845"/>
    </source>
</evidence>